<dbReference type="AlphaFoldDB" id="A0A0A9CA56"/>
<organism evidence="1">
    <name type="scientific">Arundo donax</name>
    <name type="common">Giant reed</name>
    <name type="synonym">Donax arundinaceus</name>
    <dbReference type="NCBI Taxonomy" id="35708"/>
    <lineage>
        <taxon>Eukaryota</taxon>
        <taxon>Viridiplantae</taxon>
        <taxon>Streptophyta</taxon>
        <taxon>Embryophyta</taxon>
        <taxon>Tracheophyta</taxon>
        <taxon>Spermatophyta</taxon>
        <taxon>Magnoliopsida</taxon>
        <taxon>Liliopsida</taxon>
        <taxon>Poales</taxon>
        <taxon>Poaceae</taxon>
        <taxon>PACMAD clade</taxon>
        <taxon>Arundinoideae</taxon>
        <taxon>Arundineae</taxon>
        <taxon>Arundo</taxon>
    </lineage>
</organism>
<reference evidence="1" key="1">
    <citation type="submission" date="2014-09" db="EMBL/GenBank/DDBJ databases">
        <authorList>
            <person name="Magalhaes I.L.F."/>
            <person name="Oliveira U."/>
            <person name="Santos F.R."/>
            <person name="Vidigal T.H.D.A."/>
            <person name="Brescovit A.D."/>
            <person name="Santos A.J."/>
        </authorList>
    </citation>
    <scope>NUCLEOTIDE SEQUENCE</scope>
    <source>
        <tissue evidence="1">Shoot tissue taken approximately 20 cm above the soil surface</tissue>
    </source>
</reference>
<reference evidence="1" key="2">
    <citation type="journal article" date="2015" name="Data Brief">
        <title>Shoot transcriptome of the giant reed, Arundo donax.</title>
        <authorList>
            <person name="Barrero R.A."/>
            <person name="Guerrero F.D."/>
            <person name="Moolhuijzen P."/>
            <person name="Goolsby J.A."/>
            <person name="Tidwell J."/>
            <person name="Bellgard S.E."/>
            <person name="Bellgard M.I."/>
        </authorList>
    </citation>
    <scope>NUCLEOTIDE SEQUENCE</scope>
    <source>
        <tissue evidence="1">Shoot tissue taken approximately 20 cm above the soil surface</tissue>
    </source>
</reference>
<protein>
    <submittedName>
        <fullName evidence="1">Uncharacterized protein</fullName>
    </submittedName>
</protein>
<sequence length="22" mass="2466">MHVAGGKPLLTSLSQSREIFFF</sequence>
<name>A0A0A9CA56_ARUDO</name>
<proteinExistence type="predicted"/>
<evidence type="ECO:0000313" key="1">
    <source>
        <dbReference type="EMBL" id="JAD70285.1"/>
    </source>
</evidence>
<dbReference type="EMBL" id="GBRH01227610">
    <property type="protein sequence ID" value="JAD70285.1"/>
    <property type="molecule type" value="Transcribed_RNA"/>
</dbReference>
<accession>A0A0A9CA56</accession>